<dbReference type="GO" id="GO:0032259">
    <property type="term" value="P:methylation"/>
    <property type="evidence" value="ECO:0007669"/>
    <property type="project" value="UniProtKB-KW"/>
</dbReference>
<dbReference type="Gene3D" id="3.40.1010.10">
    <property type="entry name" value="Cobalt-precorrin-4 Transmethylase, Domain 1"/>
    <property type="match status" value="1"/>
</dbReference>
<sequence>MSAGRLFLIPVGLGPGEHASTHPPEVLQILGGIECFIVERAKTARAEIKRLGHPAPLQSLEIHELPEPPDTSWIDGRLDALETGRNIGLMSEAGCPAVADPGALVVRRAHERGLRVAPLVGPSSLLLALMASGLNGQSFAFHGYLPINASERTQRIKALEGESRQWQRTQLFIETPYRNAAMLDALLNQCSPDTLLCVASSLSTADEEIRCHSVADWRRKPRPDLDRRPSIFLLLAAAGKTPQR</sequence>
<evidence type="ECO:0000313" key="1">
    <source>
        <dbReference type="EMBL" id="GAA5168328.1"/>
    </source>
</evidence>
<evidence type="ECO:0000313" key="2">
    <source>
        <dbReference type="Proteomes" id="UP001500547"/>
    </source>
</evidence>
<dbReference type="InterPro" id="IPR014776">
    <property type="entry name" value="4pyrrole_Mease_sub2"/>
</dbReference>
<dbReference type="InterPro" id="IPR014777">
    <property type="entry name" value="4pyrrole_Mease_sub1"/>
</dbReference>
<dbReference type="PANTHER" id="PTHR46111">
    <property type="entry name" value="RIBOSOMAL RNA SMALL SUBUNIT METHYLTRANSFERASE I"/>
    <property type="match status" value="1"/>
</dbReference>
<dbReference type="GO" id="GO:0008168">
    <property type="term" value="F:methyltransferase activity"/>
    <property type="evidence" value="ECO:0007669"/>
    <property type="project" value="UniProtKB-KW"/>
</dbReference>
<dbReference type="CDD" id="cd11649">
    <property type="entry name" value="RsmI_like"/>
    <property type="match status" value="1"/>
</dbReference>
<keyword evidence="2" id="KW-1185">Reference proteome</keyword>
<dbReference type="Proteomes" id="UP001500547">
    <property type="component" value="Unassembled WGS sequence"/>
</dbReference>
<keyword evidence="1" id="KW-0808">Transferase</keyword>
<organism evidence="1 2">
    <name type="scientific">Viridibacterium curvum</name>
    <dbReference type="NCBI Taxonomy" id="1101404"/>
    <lineage>
        <taxon>Bacteria</taxon>
        <taxon>Pseudomonadati</taxon>
        <taxon>Pseudomonadota</taxon>
        <taxon>Betaproteobacteria</taxon>
        <taxon>Rhodocyclales</taxon>
        <taxon>Rhodocyclaceae</taxon>
        <taxon>Viridibacterium</taxon>
    </lineage>
</organism>
<dbReference type="RefSeq" id="WP_345533727.1">
    <property type="nucleotide sequence ID" value="NZ_BAABLD010000010.1"/>
</dbReference>
<name>A0ABP9QWQ5_9RHOO</name>
<gene>
    <name evidence="1" type="ORF">GCM10025770_28130</name>
</gene>
<dbReference type="InterPro" id="IPR008189">
    <property type="entry name" value="rRNA_ssu_MeTfrase_I"/>
</dbReference>
<comment type="caution">
    <text evidence="1">The sequence shown here is derived from an EMBL/GenBank/DDBJ whole genome shotgun (WGS) entry which is preliminary data.</text>
</comment>
<protein>
    <submittedName>
        <fullName evidence="1">SAM-dependent methyltransferase</fullName>
    </submittedName>
</protein>
<reference evidence="2" key="1">
    <citation type="journal article" date="2019" name="Int. J. Syst. Evol. Microbiol.">
        <title>The Global Catalogue of Microorganisms (GCM) 10K type strain sequencing project: providing services to taxonomists for standard genome sequencing and annotation.</title>
        <authorList>
            <consortium name="The Broad Institute Genomics Platform"/>
            <consortium name="The Broad Institute Genome Sequencing Center for Infectious Disease"/>
            <person name="Wu L."/>
            <person name="Ma J."/>
        </authorList>
    </citation>
    <scope>NUCLEOTIDE SEQUENCE [LARGE SCALE GENOMIC DNA]</scope>
    <source>
        <strain evidence="2">JCM 18715</strain>
    </source>
</reference>
<dbReference type="EMBL" id="BAABLD010000010">
    <property type="protein sequence ID" value="GAA5168328.1"/>
    <property type="molecule type" value="Genomic_DNA"/>
</dbReference>
<dbReference type="PANTHER" id="PTHR46111:SF2">
    <property type="entry name" value="SAM-DEPENDENT METHYLTRANSFERASE"/>
    <property type="match status" value="1"/>
</dbReference>
<dbReference type="SUPFAM" id="SSF53790">
    <property type="entry name" value="Tetrapyrrole methylase"/>
    <property type="match status" value="1"/>
</dbReference>
<accession>A0ABP9QWQ5</accession>
<keyword evidence="1" id="KW-0489">Methyltransferase</keyword>
<dbReference type="Gene3D" id="3.30.950.10">
    <property type="entry name" value="Methyltransferase, Cobalt-precorrin-4 Transmethylase, Domain 2"/>
    <property type="match status" value="1"/>
</dbReference>
<proteinExistence type="predicted"/>
<dbReference type="PIRSF" id="PIRSF005917">
    <property type="entry name" value="MTase_YraL"/>
    <property type="match status" value="1"/>
</dbReference>
<dbReference type="InterPro" id="IPR035996">
    <property type="entry name" value="4pyrrol_Methylase_sf"/>
</dbReference>